<dbReference type="InterPro" id="IPR000169">
    <property type="entry name" value="Pept_cys_AS"/>
</dbReference>
<evidence type="ECO:0000313" key="10">
    <source>
        <dbReference type="Proteomes" id="UP000835052"/>
    </source>
</evidence>
<dbReference type="InterPro" id="IPR000668">
    <property type="entry name" value="Peptidase_C1A_C"/>
</dbReference>
<dbReference type="GO" id="GO:0006508">
    <property type="term" value="P:proteolysis"/>
    <property type="evidence" value="ECO:0007669"/>
    <property type="project" value="UniProtKB-KW"/>
</dbReference>
<gene>
    <name evidence="9" type="ORF">CAUJ_LOCUS9142</name>
</gene>
<dbReference type="InterPro" id="IPR013128">
    <property type="entry name" value="Peptidase_C1A"/>
</dbReference>
<keyword evidence="10" id="KW-1185">Reference proteome</keyword>
<evidence type="ECO:0000256" key="1">
    <source>
        <dbReference type="ARBA" id="ARBA00008455"/>
    </source>
</evidence>
<dbReference type="InterPro" id="IPR038765">
    <property type="entry name" value="Papain-like_cys_pep_sf"/>
</dbReference>
<evidence type="ECO:0000256" key="2">
    <source>
        <dbReference type="ARBA" id="ARBA00022670"/>
    </source>
</evidence>
<dbReference type="Gene3D" id="3.90.70.10">
    <property type="entry name" value="Cysteine proteinases"/>
    <property type="match status" value="1"/>
</dbReference>
<dbReference type="PROSITE" id="PS00640">
    <property type="entry name" value="THIOL_PROTEASE_ASN"/>
    <property type="match status" value="1"/>
</dbReference>
<organism evidence="9 10">
    <name type="scientific">Caenorhabditis auriculariae</name>
    <dbReference type="NCBI Taxonomy" id="2777116"/>
    <lineage>
        <taxon>Eukaryota</taxon>
        <taxon>Metazoa</taxon>
        <taxon>Ecdysozoa</taxon>
        <taxon>Nematoda</taxon>
        <taxon>Chromadorea</taxon>
        <taxon>Rhabditida</taxon>
        <taxon>Rhabditina</taxon>
        <taxon>Rhabditomorpha</taxon>
        <taxon>Rhabditoidea</taxon>
        <taxon>Rhabditidae</taxon>
        <taxon>Peloderinae</taxon>
        <taxon>Caenorhabditis</taxon>
    </lineage>
</organism>
<dbReference type="SUPFAM" id="SSF54001">
    <property type="entry name" value="Cysteine proteinases"/>
    <property type="match status" value="1"/>
</dbReference>
<dbReference type="OrthoDB" id="10058785at2759"/>
<dbReference type="Proteomes" id="UP000835052">
    <property type="component" value="Unassembled WGS sequence"/>
</dbReference>
<proteinExistence type="inferred from homology"/>
<dbReference type="InterPro" id="IPR025661">
    <property type="entry name" value="Pept_asp_AS"/>
</dbReference>
<dbReference type="FunFam" id="3.90.70.10:FF:000031">
    <property type="entry name" value="Cathepsin B"/>
    <property type="match status" value="1"/>
</dbReference>
<dbReference type="AlphaFoldDB" id="A0A8S1HAJ2"/>
<keyword evidence="3" id="KW-0732">Signal</keyword>
<evidence type="ECO:0000313" key="9">
    <source>
        <dbReference type="EMBL" id="CAD6193223.1"/>
    </source>
</evidence>
<reference evidence="9" key="1">
    <citation type="submission" date="2020-10" db="EMBL/GenBank/DDBJ databases">
        <authorList>
            <person name="Kikuchi T."/>
        </authorList>
    </citation>
    <scope>NUCLEOTIDE SEQUENCE</scope>
    <source>
        <strain evidence="9">NKZ352</strain>
    </source>
</reference>
<evidence type="ECO:0000259" key="8">
    <source>
        <dbReference type="SMART" id="SM00645"/>
    </source>
</evidence>
<keyword evidence="2" id="KW-0645">Protease</keyword>
<dbReference type="PANTHER" id="PTHR12411">
    <property type="entry name" value="CYSTEINE PROTEASE FAMILY C1-RELATED"/>
    <property type="match status" value="1"/>
</dbReference>
<evidence type="ECO:0000256" key="7">
    <source>
        <dbReference type="ARBA" id="ARBA00023157"/>
    </source>
</evidence>
<keyword evidence="4" id="KW-0378">Hydrolase</keyword>
<keyword evidence="6" id="KW-0865">Zymogen</keyword>
<comment type="similarity">
    <text evidence="1">Belongs to the peptidase C1 family.</text>
</comment>
<dbReference type="Pfam" id="PF00112">
    <property type="entry name" value="Peptidase_C1"/>
    <property type="match status" value="1"/>
</dbReference>
<dbReference type="PRINTS" id="PR00705">
    <property type="entry name" value="PAPAIN"/>
</dbReference>
<sequence>MRLGSVGSDIINLPGKTSFSPGGSTKLNFGNRYPPRTLFQSEIGHLPTEGLGKVASSSSPYHCVAEPSNMKVLIFAALVATSLAFVVPNANELTGEELASYVNKAQNSFVAVHTGKTIEELKKGLMKEEYLVEPKDEERAPELIIEADIPDSFDARTHWSKCASIQHIRDQSTCGSCWAFGAAEAISDRICIATNGAQQPVIAADDFLSCCGHTCGNGCEGGYPIEAWRWWVSKGACTGGDYGGAGCKPYPIPPCNSNCKDSATPACHASCQSGYSISYAQDKHFGKSAYAVAKTVSAIQKEIMTNGPVETAFTVYEDFYQYKNGVYVHTAGKKLGGHAVKFIGWGTDNGTPYWIVANSWGNDWGEKGFFRIVRAVNECGIEAAVVAGLPK</sequence>
<dbReference type="PROSITE" id="PS00139">
    <property type="entry name" value="THIOL_PROTEASE_CYS"/>
    <property type="match status" value="1"/>
</dbReference>
<protein>
    <recommendedName>
        <fullName evidence="8">Peptidase C1A papain C-terminal domain-containing protein</fullName>
    </recommendedName>
</protein>
<keyword evidence="7" id="KW-1015">Disulfide bond</keyword>
<dbReference type="CDD" id="cd02620">
    <property type="entry name" value="Peptidase_C1A_CathepsinB"/>
    <property type="match status" value="1"/>
</dbReference>
<accession>A0A8S1HAJ2</accession>
<evidence type="ECO:0000256" key="4">
    <source>
        <dbReference type="ARBA" id="ARBA00022801"/>
    </source>
</evidence>
<dbReference type="SMART" id="SM00645">
    <property type="entry name" value="Pept_C1"/>
    <property type="match status" value="1"/>
</dbReference>
<evidence type="ECO:0000256" key="5">
    <source>
        <dbReference type="ARBA" id="ARBA00022807"/>
    </source>
</evidence>
<feature type="domain" description="Peptidase C1A papain C-terminal" evidence="8">
    <location>
        <begin position="149"/>
        <end position="389"/>
    </location>
</feature>
<dbReference type="EMBL" id="CAJGYM010000033">
    <property type="protein sequence ID" value="CAD6193223.1"/>
    <property type="molecule type" value="Genomic_DNA"/>
</dbReference>
<comment type="caution">
    <text evidence="9">The sequence shown here is derived from an EMBL/GenBank/DDBJ whole genome shotgun (WGS) entry which is preliminary data.</text>
</comment>
<dbReference type="GO" id="GO:0008234">
    <property type="term" value="F:cysteine-type peptidase activity"/>
    <property type="evidence" value="ECO:0007669"/>
    <property type="project" value="UniProtKB-KW"/>
</dbReference>
<name>A0A8S1HAJ2_9PELO</name>
<evidence type="ECO:0000256" key="3">
    <source>
        <dbReference type="ARBA" id="ARBA00022729"/>
    </source>
</evidence>
<evidence type="ECO:0000256" key="6">
    <source>
        <dbReference type="ARBA" id="ARBA00023145"/>
    </source>
</evidence>
<keyword evidence="5" id="KW-0788">Thiol protease</keyword>